<gene>
    <name evidence="2" type="ORF">HLI28_01745</name>
</gene>
<keyword evidence="3" id="KW-1185">Reference proteome</keyword>
<proteinExistence type="predicted"/>
<reference evidence="2 3" key="1">
    <citation type="submission" date="2020-05" db="EMBL/GenBank/DDBJ databases">
        <title>Genome sequence of Isoptericola sp. JC619 isolated from Chilika lagoon, India.</title>
        <authorList>
            <person name="Kumar D."/>
            <person name="Appam K."/>
            <person name="Gandham S."/>
            <person name="Uppada J."/>
            <person name="Sasikala C."/>
            <person name="Venkata Ramana C."/>
        </authorList>
    </citation>
    <scope>NUCLEOTIDE SEQUENCE [LARGE SCALE GENOMIC DNA]</scope>
    <source>
        <strain evidence="2 3">JC619</strain>
    </source>
</reference>
<dbReference type="GO" id="GO:0016747">
    <property type="term" value="F:acyltransferase activity, transferring groups other than amino-acyl groups"/>
    <property type="evidence" value="ECO:0007669"/>
    <property type="project" value="InterPro"/>
</dbReference>
<dbReference type="EMBL" id="JABFAJ010000003">
    <property type="protein sequence ID" value="NNU26267.1"/>
    <property type="molecule type" value="Genomic_DNA"/>
</dbReference>
<organism evidence="2 3">
    <name type="scientific">Isoptericola sediminis</name>
    <dbReference type="NCBI Taxonomy" id="2733572"/>
    <lineage>
        <taxon>Bacteria</taxon>
        <taxon>Bacillati</taxon>
        <taxon>Actinomycetota</taxon>
        <taxon>Actinomycetes</taxon>
        <taxon>Micrococcales</taxon>
        <taxon>Promicromonosporaceae</taxon>
        <taxon>Isoptericola</taxon>
    </lineage>
</organism>
<sequence>MDAVSSLEIRPYRSSDRSAVAEICVRTAAGGGDARGVYSDDSLMPDVYALPYVEHAPDLAFVVVDRDADGTTDPLVVDDGRLIGYVLGTPDTTAFVDWWRQEWTPSFRARHPEVGDVTAAAPGYTEEALWRDGTDPERMTRGLDPADLRTYPAHLHIDLVPEAQGRGLGRRLVRTLCDALAARGVPGVHLSYDPANTGARAFYDRLGFVELSSSTPHLPVLGLPTGRG</sequence>
<dbReference type="AlphaFoldDB" id="A0A849K539"/>
<feature type="domain" description="N-acetyltransferase" evidence="1">
    <location>
        <begin position="83"/>
        <end position="226"/>
    </location>
</feature>
<evidence type="ECO:0000313" key="2">
    <source>
        <dbReference type="EMBL" id="NNU26267.1"/>
    </source>
</evidence>
<dbReference type="Pfam" id="PF00583">
    <property type="entry name" value="Acetyltransf_1"/>
    <property type="match status" value="1"/>
</dbReference>
<dbReference type="Gene3D" id="3.40.630.30">
    <property type="match status" value="1"/>
</dbReference>
<comment type="caution">
    <text evidence="2">The sequence shown here is derived from an EMBL/GenBank/DDBJ whole genome shotgun (WGS) entry which is preliminary data.</text>
</comment>
<dbReference type="PROSITE" id="PS51186">
    <property type="entry name" value="GNAT"/>
    <property type="match status" value="1"/>
</dbReference>
<evidence type="ECO:0000259" key="1">
    <source>
        <dbReference type="PROSITE" id="PS51186"/>
    </source>
</evidence>
<dbReference type="InterPro" id="IPR051822">
    <property type="entry name" value="Glycosyl_Hydrolase_84"/>
</dbReference>
<dbReference type="InterPro" id="IPR000182">
    <property type="entry name" value="GNAT_dom"/>
</dbReference>
<dbReference type="CDD" id="cd04301">
    <property type="entry name" value="NAT_SF"/>
    <property type="match status" value="1"/>
</dbReference>
<dbReference type="PANTHER" id="PTHR13170:SF16">
    <property type="entry name" value="PROTEIN O-GLCNACASE"/>
    <property type="match status" value="1"/>
</dbReference>
<name>A0A849K539_9MICO</name>
<protein>
    <submittedName>
        <fullName evidence="2">N-acetyltransferase</fullName>
    </submittedName>
</protein>
<accession>A0A849K539</accession>
<dbReference type="PANTHER" id="PTHR13170">
    <property type="entry name" value="O-GLCNACASE"/>
    <property type="match status" value="1"/>
</dbReference>
<dbReference type="RefSeq" id="WP_171245769.1">
    <property type="nucleotide sequence ID" value="NZ_JABFAJ010000003.1"/>
</dbReference>
<dbReference type="InterPro" id="IPR016181">
    <property type="entry name" value="Acyl_CoA_acyltransferase"/>
</dbReference>
<dbReference type="SUPFAM" id="SSF55729">
    <property type="entry name" value="Acyl-CoA N-acyltransferases (Nat)"/>
    <property type="match status" value="1"/>
</dbReference>
<keyword evidence="2" id="KW-0808">Transferase</keyword>
<dbReference type="Proteomes" id="UP000557204">
    <property type="component" value="Unassembled WGS sequence"/>
</dbReference>
<evidence type="ECO:0000313" key="3">
    <source>
        <dbReference type="Proteomes" id="UP000557204"/>
    </source>
</evidence>